<sequence length="58" mass="6734">MHKYDPCIYCGVAHDDVERGPCPGNKSQKEIKNMFDKMNDYDMLPKGEQKEIEPENIC</sequence>
<protein>
    <submittedName>
        <fullName evidence="1">Uncharacterized protein</fullName>
    </submittedName>
</protein>
<evidence type="ECO:0000313" key="1">
    <source>
        <dbReference type="EMBL" id="QJA56855.1"/>
    </source>
</evidence>
<gene>
    <name evidence="1" type="ORF">MM415B01783_0013</name>
</gene>
<organism evidence="1">
    <name type="scientific">viral metagenome</name>
    <dbReference type="NCBI Taxonomy" id="1070528"/>
    <lineage>
        <taxon>unclassified sequences</taxon>
        <taxon>metagenomes</taxon>
        <taxon>organismal metagenomes</taxon>
    </lineage>
</organism>
<reference evidence="1" key="1">
    <citation type="submission" date="2020-03" db="EMBL/GenBank/DDBJ databases">
        <title>The deep terrestrial virosphere.</title>
        <authorList>
            <person name="Holmfeldt K."/>
            <person name="Nilsson E."/>
            <person name="Simone D."/>
            <person name="Lopez-Fernandez M."/>
            <person name="Wu X."/>
            <person name="de Brujin I."/>
            <person name="Lundin D."/>
            <person name="Andersson A."/>
            <person name="Bertilsson S."/>
            <person name="Dopson M."/>
        </authorList>
    </citation>
    <scope>NUCLEOTIDE SEQUENCE</scope>
    <source>
        <strain evidence="1">MM415B01783</strain>
    </source>
</reference>
<proteinExistence type="predicted"/>
<accession>A0A6M3IHI4</accession>
<dbReference type="AlphaFoldDB" id="A0A6M3IHI4"/>
<dbReference type="EMBL" id="MT141241">
    <property type="protein sequence ID" value="QJA56855.1"/>
    <property type="molecule type" value="Genomic_DNA"/>
</dbReference>
<name>A0A6M3IHI4_9ZZZZ</name>